<organism evidence="3 4">
    <name type="scientific">Nocardia otitidiscaviarum</name>
    <dbReference type="NCBI Taxonomy" id="1823"/>
    <lineage>
        <taxon>Bacteria</taxon>
        <taxon>Bacillati</taxon>
        <taxon>Actinomycetota</taxon>
        <taxon>Actinomycetes</taxon>
        <taxon>Mycobacteriales</taxon>
        <taxon>Nocardiaceae</taxon>
        <taxon>Nocardia</taxon>
    </lineage>
</organism>
<evidence type="ECO:0000259" key="2">
    <source>
        <dbReference type="Pfam" id="PF00561"/>
    </source>
</evidence>
<evidence type="ECO:0000313" key="3">
    <source>
        <dbReference type="EMBL" id="QDP77477.1"/>
    </source>
</evidence>
<evidence type="ECO:0000256" key="1">
    <source>
        <dbReference type="SAM" id="SignalP"/>
    </source>
</evidence>
<dbReference type="Proteomes" id="UP000317039">
    <property type="component" value="Chromosome"/>
</dbReference>
<dbReference type="Gene3D" id="3.40.50.1820">
    <property type="entry name" value="alpha/beta hydrolase"/>
    <property type="match status" value="1"/>
</dbReference>
<accession>A0A516NF31</accession>
<sequence length="291" mass="30151">MRIKLMTGLTAVTLGTMAAVSPPAAAESRDGLPAIAPGTTVTPAIDCAPSAEHPYPVVVLPGGDGTVHETADQWATIVDALNAAGYCTLLFQGGVVNETRWAGDIPSGARQLADFITEVRETTGAERVDIVAHSAGTVVANYFLKVLGGAPRVAHAVLLTPEARGCDGRGSLRQLGIDNLPVAPVEILRALPILAPALAPSMGNALQLSPLSDVYHAVFDGPIAQPGVEYSVLSTRNDEVATPATVCTVIDEPGVTMAFYEDRFPDAPAVGHSTIRSSALTAGWILTRLTS</sequence>
<dbReference type="AlphaFoldDB" id="A0A516NF31"/>
<dbReference type="EMBL" id="CP041695">
    <property type="protein sequence ID" value="QDP77477.1"/>
    <property type="molecule type" value="Genomic_DNA"/>
</dbReference>
<dbReference type="SUPFAM" id="SSF53474">
    <property type="entry name" value="alpha/beta-Hydrolases"/>
    <property type="match status" value="1"/>
</dbReference>
<gene>
    <name evidence="3" type="ORF">FOH10_00710</name>
</gene>
<protein>
    <submittedName>
        <fullName evidence="3">Alpha/beta hydrolase</fullName>
    </submittedName>
</protein>
<dbReference type="InterPro" id="IPR000073">
    <property type="entry name" value="AB_hydrolase_1"/>
</dbReference>
<dbReference type="Pfam" id="PF00561">
    <property type="entry name" value="Abhydrolase_1"/>
    <property type="match status" value="1"/>
</dbReference>
<reference evidence="3 4" key="1">
    <citation type="submission" date="2019-07" db="EMBL/GenBank/DDBJ databases">
        <title>Complete Genome Sequence and Methylome Analysis of Nocardia otitidis-caviarum NEB252.</title>
        <authorList>
            <person name="Fomenkov A."/>
            <person name="Anton B.P."/>
            <person name="Vincze T."/>
            <person name="Roberts R.J."/>
        </authorList>
    </citation>
    <scope>NUCLEOTIDE SEQUENCE [LARGE SCALE GENOMIC DNA]</scope>
    <source>
        <strain evidence="3 4">NEB252</strain>
    </source>
</reference>
<dbReference type="InterPro" id="IPR029058">
    <property type="entry name" value="AB_hydrolase_fold"/>
</dbReference>
<feature type="chain" id="PRO_5022131387" evidence="1">
    <location>
        <begin position="27"/>
        <end position="291"/>
    </location>
</feature>
<feature type="domain" description="AB hydrolase-1" evidence="2">
    <location>
        <begin position="55"/>
        <end position="161"/>
    </location>
</feature>
<name>A0A516NF31_9NOCA</name>
<evidence type="ECO:0000313" key="4">
    <source>
        <dbReference type="Proteomes" id="UP000317039"/>
    </source>
</evidence>
<keyword evidence="1" id="KW-0732">Signal</keyword>
<dbReference type="GO" id="GO:0016787">
    <property type="term" value="F:hydrolase activity"/>
    <property type="evidence" value="ECO:0007669"/>
    <property type="project" value="UniProtKB-KW"/>
</dbReference>
<dbReference type="KEGG" id="nod:FOH10_00710"/>
<proteinExistence type="predicted"/>
<keyword evidence="3" id="KW-0378">Hydrolase</keyword>
<feature type="signal peptide" evidence="1">
    <location>
        <begin position="1"/>
        <end position="26"/>
    </location>
</feature>